<feature type="domain" description="DUF2428" evidence="4">
    <location>
        <begin position="931"/>
        <end position="1198"/>
    </location>
</feature>
<evidence type="ECO:0000259" key="6">
    <source>
        <dbReference type="Pfam" id="PF25151"/>
    </source>
</evidence>
<keyword evidence="8" id="KW-1185">Reference proteome</keyword>
<dbReference type="InterPro" id="IPR056842">
    <property type="entry name" value="THADA-like_TPR_C"/>
</dbReference>
<dbReference type="InterPro" id="IPR016024">
    <property type="entry name" value="ARM-type_fold"/>
</dbReference>
<evidence type="ECO:0000313" key="8">
    <source>
        <dbReference type="Proteomes" id="UP001274896"/>
    </source>
</evidence>
<dbReference type="InterPro" id="IPR011989">
    <property type="entry name" value="ARM-like"/>
</dbReference>
<dbReference type="Pfam" id="PF25150">
    <property type="entry name" value="TPR_Trm732"/>
    <property type="match status" value="1"/>
</dbReference>
<name>A0AAE0UPH9_9TELE</name>
<proteinExistence type="inferred from homology"/>
<dbReference type="PANTHER" id="PTHR14387">
    <property type="entry name" value="THADA/DEATH RECEPTOR INTERACTING PROTEIN"/>
    <property type="match status" value="1"/>
</dbReference>
<protein>
    <recommendedName>
        <fullName evidence="9">Thyroid adenoma-associated protein homolog</fullName>
    </recommendedName>
</protein>
<evidence type="ECO:0000313" key="7">
    <source>
        <dbReference type="EMBL" id="KAK3514874.1"/>
    </source>
</evidence>
<sequence length="1866" mass="207191">MISPVLDEPDLGTLFSSLVLEDNIGQDVRDKLQLFLERLTESASHLTANRSTTKRLTERSLEEALQMLRKIPPQLLQSLKPEYHRRLVQILLSSQLDAVNTSASACRKLDQADKSLVFEEVQQCLHKLLHQEQVLSLKDLQIADESFLSQSVCMFLEESAMGREGLRIAFSSLLRKITTLLPDIMKDEASRNRAICYQAVKVCLQMFQLLPEQVVTLVFSDQKDKPYMKEILGFLMNIVLGEVCNRDTRLLAGTAVAMLISVAPDSESGTSSAFSLLQVTSTEQCSLTVGQLQVDCFLRGCDGVERLSVSRGLLTCLKKDILVQSTGQQTCLLLDGLFPLVSDLLREKLDCHYYVFQVFILWLKSVKECLPEIREISGTPFLGECSTLRDKLTQIIWDNAESPIEGMSESVRTAFTLFLEIYELDCRLSGDAEKRLYVDLLHRIAELPWESRAKYSPLSALLPCMSTDKVLEQYPALPSHIYKCLSTNHLAPCASEIYKLLLQKQRRELSVNAVKEAPPTELHLAAHWVHLWQPTILTALTSDVTIIQSNASIYLLPCTLRCFPGAFDMLLAALDPAAPGHLQAWVCIMSGQRTVTGRLSWISESNSETLQLALSSLDASVRLAAFSLICCSPKTKEPPSDVEYAAVRDFLPLNLNSESSPFRQHLQAAIRKFLVRIRDSCMASLKGQKSKRGLSKEEEKELEQGVGTDSRLVYFIDWLAQLPLVSLAPGNSFQRKKTALLLLAAILETCSDSWSPDRKKGQPPANMSELINCARGRGKWDFYCRSRQLVLIGCLEDVTNEIREYAAELLVRFFPQSLESDIAAALFSRAERRLHSPRVQEAQMGALMIKLLLQKCVSLDGVVSEALKQEDKQSVKLIRHLLQILEKQYLTAKQDMLLSARSSPLHGAVSAVHKCMLEVPGVLAEAFDGSMIAEMLSLLEKITLLLLGVLYGDQNMEDKEVPPSFCDMGNAISSLIGHNGAEVDDDGEENVLLSEEHSLVLTCCWVTLKEIGIFLGSLVERIQSLTHSDRILLTVEDLQKVSKVFKDIILKCRHWGAVEGCCIGFTKFCTALLTSSDPKLREIPNRILQQGLCVLQTPRSTSVTRRAAGLPMLILGVLAAEESSTSHPLLAHTISTLLEIAGAPLPQNWDQTLDLPQVCAVHTIQALVKGSSLGLTILQYAPEITILSLTLLSSPCWAMRNAALQLYSSLCSRMLGQRPAGDDVSAQYGMSSPAFFKHYPALKPFLQEALEKAATDIHEARLSLHPSLYPILTLLAKLQPGAQEQTQALSDFLPPLLQLVASPVYGVRAMSAQALVAMIPPTEYVASILRVVEELPEKPSSPSCHNRMHGQLLQIKAILTRVLHADNPHLPSLCAMVEAMEVPIWLASHEQRCPLVRQAYVAVLGLLRENCSKAFLINLGSLLMKELNRTPHILELGSASFHQSAVHYLCDDPEWAWQVWPNLTNGSAVTRLALVKWVKEGRGWRGSCLQHELVKALQGSLRQALMDQDIEYKGAYLSALVEVMTPDMLSTTKSQPLIFKLEEEELHQCVHLLLEDLEGSRGGPELLSQSLCVLSLLLSPSTDMAILQRWCVLLETHRCAQAPEALRLACAVALLLTGAAIVTGSVMSCTALKALSTRLISTGVHLLQDQSQQVRAQAAVFASAISKSQAVSSNQSLHMLLDLLLGEFWDSEGTLEALVCHLPDWDIRSVLQAAKLTQCSSLYEQDNANMYLEPSVISETVMPYLFCLAKRYPESSVLAKLLDQWEQENTVCVRENLRICAKLHLGDTLDPDWLSVLMEPRFHGALCGLYAKAAFLLQLQNISRKTRSLVEPSVLAQDLLDLHTWLSLRGVYIPDSFINGVRTERV</sequence>
<keyword evidence="2" id="KW-0819">tRNA processing</keyword>
<dbReference type="InterPro" id="IPR019442">
    <property type="entry name" value="THADA/TRM732_DUF2428"/>
</dbReference>
<comment type="caution">
    <text evidence="7">The sequence shown here is derived from an EMBL/GenBank/DDBJ whole genome shotgun (WGS) entry which is preliminary data.</text>
</comment>
<dbReference type="InterPro" id="IPR051954">
    <property type="entry name" value="tRNA_methyltransferase_THADA"/>
</dbReference>
<evidence type="ECO:0000256" key="2">
    <source>
        <dbReference type="ARBA" id="ARBA00022694"/>
    </source>
</evidence>
<dbReference type="Pfam" id="PF10350">
    <property type="entry name" value="DUF2428"/>
    <property type="match status" value="1"/>
</dbReference>
<organism evidence="7 8">
    <name type="scientific">Hemibagrus guttatus</name>
    <dbReference type="NCBI Taxonomy" id="175788"/>
    <lineage>
        <taxon>Eukaryota</taxon>
        <taxon>Metazoa</taxon>
        <taxon>Chordata</taxon>
        <taxon>Craniata</taxon>
        <taxon>Vertebrata</taxon>
        <taxon>Euteleostomi</taxon>
        <taxon>Actinopterygii</taxon>
        <taxon>Neopterygii</taxon>
        <taxon>Teleostei</taxon>
        <taxon>Ostariophysi</taxon>
        <taxon>Siluriformes</taxon>
        <taxon>Bagridae</taxon>
        <taxon>Hemibagrus</taxon>
    </lineage>
</organism>
<dbReference type="Proteomes" id="UP001274896">
    <property type="component" value="Unassembled WGS sequence"/>
</dbReference>
<feature type="domain" description="tRNA (32-2'-O)-methyltransferase regulator THADA-like C-terminal TPR repeats region" evidence="6">
    <location>
        <begin position="1200"/>
        <end position="1358"/>
    </location>
</feature>
<reference evidence="7" key="1">
    <citation type="submission" date="2023-06" db="EMBL/GenBank/DDBJ databases">
        <title>Male Hemibagrus guttatus genome.</title>
        <authorList>
            <person name="Bian C."/>
        </authorList>
    </citation>
    <scope>NUCLEOTIDE SEQUENCE</scope>
    <source>
        <strain evidence="7">Male_cb2023</strain>
        <tissue evidence="7">Muscle</tissue>
    </source>
</reference>
<dbReference type="PANTHER" id="PTHR14387:SF0">
    <property type="entry name" value="DUF2428 DOMAIN-CONTAINING PROTEIN"/>
    <property type="match status" value="1"/>
</dbReference>
<dbReference type="InterPro" id="IPR056843">
    <property type="entry name" value="THADA-like_TPR"/>
</dbReference>
<dbReference type="EMBL" id="JAUCMX010000021">
    <property type="protein sequence ID" value="KAK3514874.1"/>
    <property type="molecule type" value="Genomic_DNA"/>
</dbReference>
<dbReference type="SUPFAM" id="SSF48371">
    <property type="entry name" value="ARM repeat"/>
    <property type="match status" value="2"/>
</dbReference>
<dbReference type="Pfam" id="PF25151">
    <property type="entry name" value="TPR_Trm732_C"/>
    <property type="match status" value="1"/>
</dbReference>
<feature type="domain" description="tRNA (32-2'-O)-methyltransferase regulator THADA-like TPR repeats region" evidence="5">
    <location>
        <begin position="528"/>
        <end position="753"/>
    </location>
</feature>
<gene>
    <name evidence="7" type="ORF">QTP70_033808</name>
</gene>
<comment type="function">
    <text evidence="3">Together with methyltransferase FTSJ1, methylates the 2'-O-ribose of nucleotides at position 32 of the anticodon loop of substrate tRNAs.</text>
</comment>
<dbReference type="GO" id="GO:0030488">
    <property type="term" value="P:tRNA methylation"/>
    <property type="evidence" value="ECO:0007669"/>
    <property type="project" value="TreeGrafter"/>
</dbReference>
<comment type="similarity">
    <text evidence="1">Belongs to the THADA family.</text>
</comment>
<dbReference type="Gene3D" id="1.25.10.10">
    <property type="entry name" value="Leucine-rich Repeat Variant"/>
    <property type="match status" value="1"/>
</dbReference>
<dbReference type="GO" id="GO:0005829">
    <property type="term" value="C:cytosol"/>
    <property type="evidence" value="ECO:0007669"/>
    <property type="project" value="TreeGrafter"/>
</dbReference>
<evidence type="ECO:0000259" key="5">
    <source>
        <dbReference type="Pfam" id="PF25150"/>
    </source>
</evidence>
<evidence type="ECO:0000259" key="4">
    <source>
        <dbReference type="Pfam" id="PF10350"/>
    </source>
</evidence>
<evidence type="ECO:0000256" key="1">
    <source>
        <dbReference type="ARBA" id="ARBA00010409"/>
    </source>
</evidence>
<evidence type="ECO:0000256" key="3">
    <source>
        <dbReference type="ARBA" id="ARBA00035625"/>
    </source>
</evidence>
<evidence type="ECO:0008006" key="9">
    <source>
        <dbReference type="Google" id="ProtNLM"/>
    </source>
</evidence>
<accession>A0AAE0UPH9</accession>